<dbReference type="EMBL" id="JBAWTH010000004">
    <property type="protein sequence ID" value="KAL2292127.1"/>
    <property type="molecule type" value="Genomic_DNA"/>
</dbReference>
<comment type="caution">
    <text evidence="2">The sequence shown here is derived from an EMBL/GenBank/DDBJ whole genome shotgun (WGS) entry which is preliminary data.</text>
</comment>
<feature type="compositionally biased region" description="Polar residues" evidence="1">
    <location>
        <begin position="1"/>
        <end position="12"/>
    </location>
</feature>
<protein>
    <submittedName>
        <fullName evidence="2">Uncharacterized protein</fullName>
    </submittedName>
</protein>
<proteinExistence type="predicted"/>
<evidence type="ECO:0000256" key="1">
    <source>
        <dbReference type="SAM" id="MobiDB-lite"/>
    </source>
</evidence>
<evidence type="ECO:0000313" key="2">
    <source>
        <dbReference type="EMBL" id="KAL2292127.1"/>
    </source>
</evidence>
<name>A0ABR4FBQ4_9PEZI</name>
<gene>
    <name evidence="2" type="ORF">FJTKL_10775</name>
</gene>
<accession>A0ABR4FBQ4</accession>
<feature type="region of interest" description="Disordered" evidence="1">
    <location>
        <begin position="1"/>
        <end position="40"/>
    </location>
</feature>
<organism evidence="2 3">
    <name type="scientific">Diaporthe vaccinii</name>
    <dbReference type="NCBI Taxonomy" id="105482"/>
    <lineage>
        <taxon>Eukaryota</taxon>
        <taxon>Fungi</taxon>
        <taxon>Dikarya</taxon>
        <taxon>Ascomycota</taxon>
        <taxon>Pezizomycotina</taxon>
        <taxon>Sordariomycetes</taxon>
        <taxon>Sordariomycetidae</taxon>
        <taxon>Diaporthales</taxon>
        <taxon>Diaporthaceae</taxon>
        <taxon>Diaporthe</taxon>
        <taxon>Diaporthe eres species complex</taxon>
    </lineage>
</organism>
<reference evidence="2 3" key="1">
    <citation type="submission" date="2024-03" db="EMBL/GenBank/DDBJ databases">
        <title>A high-quality draft genome sequence of Diaporthe vaccinii, a causative agent of upright dieback and viscid rot disease in cranberry plants.</title>
        <authorList>
            <person name="Sarrasin M."/>
            <person name="Lang B.F."/>
            <person name="Burger G."/>
        </authorList>
    </citation>
    <scope>NUCLEOTIDE SEQUENCE [LARGE SCALE GENOMIC DNA]</scope>
    <source>
        <strain evidence="2 3">IS7</strain>
    </source>
</reference>
<keyword evidence="3" id="KW-1185">Reference proteome</keyword>
<feature type="region of interest" description="Disordered" evidence="1">
    <location>
        <begin position="225"/>
        <end position="247"/>
    </location>
</feature>
<evidence type="ECO:0000313" key="3">
    <source>
        <dbReference type="Proteomes" id="UP001600888"/>
    </source>
</evidence>
<sequence>MSAAQKRTSQEGGSEPAPSKGNQPPKKTKLSPSDGGDETAVLQRQLDEALDFINSCGLASKAPQSLQALLESRPNVAEGIAQQIKARIYDTWEPLCADTAGRQTGIHSSDLSSAQCSHLPAIERLSRLSSEHSLRLAYEVTWYLKDNSYGDMNEDRGFGNRPSDEQGDMLLARLIRDRRAAGGTWDYKRDLVDIDREAQHMASFGVECWYPETRALLREALRSASQGSEKGAENLPSPVPSKDKLTKANLDMLSAYEKDRRKYGNLPDP</sequence>
<dbReference type="Proteomes" id="UP001600888">
    <property type="component" value="Unassembled WGS sequence"/>
</dbReference>